<evidence type="ECO:0000313" key="2">
    <source>
        <dbReference type="EMBL" id="MBB6102645.1"/>
    </source>
</evidence>
<evidence type="ECO:0000313" key="3">
    <source>
        <dbReference type="Proteomes" id="UP000571554"/>
    </source>
</evidence>
<dbReference type="AlphaFoldDB" id="A0A7W9WR09"/>
<keyword evidence="1" id="KW-1133">Transmembrane helix</keyword>
<sequence>MAVVIVGMTVLMFVRVILGVAVAVAVAARVAVFAVIVCVRMPVNMTGMVVPRFDLIARRDGRTCACCRAMLIGSRPQALRENARCAPRQENLDHGRFLPKVTESLNSL</sequence>
<keyword evidence="3" id="KW-1185">Reference proteome</keyword>
<comment type="caution">
    <text evidence="2">The sequence shown here is derived from an EMBL/GenBank/DDBJ whole genome shotgun (WGS) entry which is preliminary data.</text>
</comment>
<dbReference type="Proteomes" id="UP000571554">
    <property type="component" value="Unassembled WGS sequence"/>
</dbReference>
<protein>
    <submittedName>
        <fullName evidence="2">Uncharacterized protein</fullName>
    </submittedName>
</protein>
<accession>A0A7W9WR09</accession>
<feature type="transmembrane region" description="Helical" evidence="1">
    <location>
        <begin position="12"/>
        <end position="39"/>
    </location>
</feature>
<name>A0A7W9WR09_9BURK</name>
<reference evidence="2 3" key="1">
    <citation type="submission" date="2020-08" db="EMBL/GenBank/DDBJ databases">
        <title>Above-ground endophytic microbial communities from plants in different locations in the United States.</title>
        <authorList>
            <person name="Frank C."/>
        </authorList>
    </citation>
    <scope>NUCLEOTIDE SEQUENCE [LARGE SCALE GENOMIC DNA]</scope>
    <source>
        <strain evidence="2 3">WP4_2_2</strain>
    </source>
</reference>
<evidence type="ECO:0000256" key="1">
    <source>
        <dbReference type="SAM" id="Phobius"/>
    </source>
</evidence>
<gene>
    <name evidence="2" type="ORF">F4827_002497</name>
</gene>
<dbReference type="EMBL" id="JACHBW010000006">
    <property type="protein sequence ID" value="MBB6102645.1"/>
    <property type="molecule type" value="Genomic_DNA"/>
</dbReference>
<keyword evidence="1" id="KW-0812">Transmembrane</keyword>
<proteinExistence type="predicted"/>
<keyword evidence="1" id="KW-0472">Membrane</keyword>
<dbReference type="RefSeq" id="WP_260175175.1">
    <property type="nucleotide sequence ID" value="NZ_JACHBW010000006.1"/>
</dbReference>
<organism evidence="2 3">
    <name type="scientific">Paraburkholderia bannensis</name>
    <dbReference type="NCBI Taxonomy" id="765414"/>
    <lineage>
        <taxon>Bacteria</taxon>
        <taxon>Pseudomonadati</taxon>
        <taxon>Pseudomonadota</taxon>
        <taxon>Betaproteobacteria</taxon>
        <taxon>Burkholderiales</taxon>
        <taxon>Burkholderiaceae</taxon>
        <taxon>Paraburkholderia</taxon>
    </lineage>
</organism>